<keyword evidence="2" id="KW-0732">Signal</keyword>
<feature type="compositionally biased region" description="Basic and acidic residues" evidence="1">
    <location>
        <begin position="91"/>
        <end position="118"/>
    </location>
</feature>
<evidence type="ECO:0000256" key="2">
    <source>
        <dbReference type="SAM" id="SignalP"/>
    </source>
</evidence>
<feature type="signal peptide" evidence="2">
    <location>
        <begin position="1"/>
        <end position="31"/>
    </location>
</feature>
<feature type="chain" id="PRO_5018302197" evidence="2">
    <location>
        <begin position="32"/>
        <end position="242"/>
    </location>
</feature>
<dbReference type="OrthoDB" id="8963537at2759"/>
<accession>A0A3N0YK35</accession>
<protein>
    <submittedName>
        <fullName evidence="3">VPS10 domain-containing receptor SorCS1</fullName>
    </submittedName>
</protein>
<evidence type="ECO:0000313" key="4">
    <source>
        <dbReference type="Proteomes" id="UP000281406"/>
    </source>
</evidence>
<organism evidence="3 4">
    <name type="scientific">Anabarilius grahami</name>
    <name type="common">Kanglang fish</name>
    <name type="synonym">Barilius grahami</name>
    <dbReference type="NCBI Taxonomy" id="495550"/>
    <lineage>
        <taxon>Eukaryota</taxon>
        <taxon>Metazoa</taxon>
        <taxon>Chordata</taxon>
        <taxon>Craniata</taxon>
        <taxon>Vertebrata</taxon>
        <taxon>Euteleostomi</taxon>
        <taxon>Actinopterygii</taxon>
        <taxon>Neopterygii</taxon>
        <taxon>Teleostei</taxon>
        <taxon>Ostariophysi</taxon>
        <taxon>Cypriniformes</taxon>
        <taxon>Xenocyprididae</taxon>
        <taxon>Xenocypridinae</taxon>
        <taxon>Xenocypridinae incertae sedis</taxon>
        <taxon>Anabarilius</taxon>
    </lineage>
</organism>
<evidence type="ECO:0000313" key="3">
    <source>
        <dbReference type="EMBL" id="ROL46494.1"/>
    </source>
</evidence>
<feature type="region of interest" description="Disordered" evidence="1">
    <location>
        <begin position="81"/>
        <end position="180"/>
    </location>
</feature>
<dbReference type="AlphaFoldDB" id="A0A3N0YK35"/>
<dbReference type="Proteomes" id="UP000281406">
    <property type="component" value="Unassembled WGS sequence"/>
</dbReference>
<comment type="caution">
    <text evidence="3">The sequence shown here is derived from an EMBL/GenBank/DDBJ whole genome shotgun (WGS) entry which is preliminary data.</text>
</comment>
<reference evidence="3 4" key="1">
    <citation type="submission" date="2018-10" db="EMBL/GenBank/DDBJ databases">
        <title>Genome assembly for a Yunnan-Guizhou Plateau 3E fish, Anabarilius grahami (Regan), and its evolutionary and genetic applications.</title>
        <authorList>
            <person name="Jiang W."/>
        </authorList>
    </citation>
    <scope>NUCLEOTIDE SEQUENCE [LARGE SCALE GENOMIC DNA]</scope>
    <source>
        <strain evidence="3">AG-KIZ</strain>
        <tissue evidence="3">Muscle</tissue>
    </source>
</reference>
<dbReference type="EMBL" id="RJVU01037554">
    <property type="protein sequence ID" value="ROL46494.1"/>
    <property type="molecule type" value="Genomic_DNA"/>
</dbReference>
<gene>
    <name evidence="3" type="ORF">DPX16_21678</name>
</gene>
<sequence>MERGIRYCRVNVSAFCTLLVVLFASVPVTKTVITCRSCHLLDKWSGRELLVRMDSGVDSGKVSGKNGDGSTALFNSAGAETAQPDYGATDNGEHAHSVRKRNTDRLRSEKMPPDDKWKSVRSNGKVYNLKRAGSHGSSSTPGDPHHRVRRSTKGPGSFPGARSPPAFGNSTARAARRVPRSELRWNREERRTATSRQEELKLTSSTFALTGDSAHNQAMVHWSGQNSSVSGNKSHAVNLLKL</sequence>
<keyword evidence="3" id="KW-0675">Receptor</keyword>
<proteinExistence type="predicted"/>
<name>A0A3N0YK35_ANAGA</name>
<evidence type="ECO:0000256" key="1">
    <source>
        <dbReference type="SAM" id="MobiDB-lite"/>
    </source>
</evidence>
<keyword evidence="4" id="KW-1185">Reference proteome</keyword>